<dbReference type="STRING" id="394096.DB31_0863"/>
<keyword evidence="2" id="KW-1185">Reference proteome</keyword>
<keyword evidence="1" id="KW-0449">Lipoprotein</keyword>
<name>A0A085WFC7_9BACT</name>
<proteinExistence type="predicted"/>
<dbReference type="PROSITE" id="PS51257">
    <property type="entry name" value="PROKAR_LIPOPROTEIN"/>
    <property type="match status" value="1"/>
</dbReference>
<gene>
    <name evidence="1" type="ORF">DB31_0863</name>
</gene>
<dbReference type="RefSeq" id="WP_044192212.1">
    <property type="nucleotide sequence ID" value="NZ_JMCB01000010.1"/>
</dbReference>
<accession>A0A085WFC7</accession>
<dbReference type="Proteomes" id="UP000028725">
    <property type="component" value="Unassembled WGS sequence"/>
</dbReference>
<dbReference type="OrthoDB" id="5504388at2"/>
<dbReference type="AlphaFoldDB" id="A0A085WFC7"/>
<reference evidence="1 2" key="1">
    <citation type="submission" date="2014-04" db="EMBL/GenBank/DDBJ databases">
        <title>Genome assembly of Hyalangium minutum DSM 14724.</title>
        <authorList>
            <person name="Sharma G."/>
            <person name="Subramanian S."/>
        </authorList>
    </citation>
    <scope>NUCLEOTIDE SEQUENCE [LARGE SCALE GENOMIC DNA]</scope>
    <source>
        <strain evidence="1 2">DSM 14724</strain>
    </source>
</reference>
<dbReference type="EMBL" id="JMCB01000010">
    <property type="protein sequence ID" value="KFE66390.1"/>
    <property type="molecule type" value="Genomic_DNA"/>
</dbReference>
<evidence type="ECO:0000313" key="1">
    <source>
        <dbReference type="EMBL" id="KFE66390.1"/>
    </source>
</evidence>
<protein>
    <submittedName>
        <fullName evidence="1">Putative lipoprotein</fullName>
    </submittedName>
</protein>
<organism evidence="1 2">
    <name type="scientific">Hyalangium minutum</name>
    <dbReference type="NCBI Taxonomy" id="394096"/>
    <lineage>
        <taxon>Bacteria</taxon>
        <taxon>Pseudomonadati</taxon>
        <taxon>Myxococcota</taxon>
        <taxon>Myxococcia</taxon>
        <taxon>Myxococcales</taxon>
        <taxon>Cystobacterineae</taxon>
        <taxon>Archangiaceae</taxon>
        <taxon>Hyalangium</taxon>
    </lineage>
</organism>
<comment type="caution">
    <text evidence="1">The sequence shown here is derived from an EMBL/GenBank/DDBJ whole genome shotgun (WGS) entry which is preliminary data.</text>
</comment>
<evidence type="ECO:0000313" key="2">
    <source>
        <dbReference type="Proteomes" id="UP000028725"/>
    </source>
</evidence>
<sequence length="210" mass="24191">MKKGLRVAALLGLLSGCTTTPPTIGDSAPQLNDRRAEQAYQELLAKYSDRAEIYDGFDTRLFAGATFQSLEFREARVRRQSQFQILPKPRVEEMLAKEHTEEAQFNEFHLGVHLNDHRFEDFADRKRSIWRVVMVTPQGEVEPLSVERIGRSNLDMRAMYPYLGVFWVAYRVRFPKVKQDGTPIIPENVSYVTLRLASTLGHVELRVHAR</sequence>